<dbReference type="HOGENOM" id="CLU_129874_0_7_9"/>
<dbReference type="InterPro" id="IPR036583">
    <property type="entry name" value="23S_rRNA_IVS_sf"/>
</dbReference>
<dbReference type="KEGG" id="tpd:Teth39_0410"/>
<proteinExistence type="predicted"/>
<organism evidence="3 5">
    <name type="scientific">Thermoanaerobacter pseudethanolicus (strain ATCC 33223 / 39E)</name>
    <name type="common">Clostridium thermohydrosulfuricum</name>
    <dbReference type="NCBI Taxonomy" id="340099"/>
    <lineage>
        <taxon>Bacteria</taxon>
        <taxon>Bacillati</taxon>
        <taxon>Bacillota</taxon>
        <taxon>Clostridia</taxon>
        <taxon>Thermoanaerobacterales</taxon>
        <taxon>Thermoanaerobacteraceae</taxon>
        <taxon>Thermoanaerobacter</taxon>
    </lineage>
</organism>
<dbReference type="NCBIfam" id="TIGR02436">
    <property type="entry name" value="four helix bundle protein"/>
    <property type="match status" value="1"/>
</dbReference>
<keyword evidence="3" id="KW-0687">Ribonucleoprotein</keyword>
<keyword evidence="3" id="KW-0689">Ribosomal protein</keyword>
<accession>B0K7W4</accession>
<sequence>MIKTYKDLRIYQQSYKLSIEIHKLTQNYPGYERYELGSQLRRAATSIPLNIAEGYGKKESEADFKRYLKIALGSSNEIEVLLDLSYDLGYIDKTLHNELIEEYTALRKQIYTMIKKWRVSDI</sequence>
<dbReference type="GO" id="GO:0005840">
    <property type="term" value="C:ribosome"/>
    <property type="evidence" value="ECO:0007669"/>
    <property type="project" value="UniProtKB-KW"/>
</dbReference>
<evidence type="ECO:0000313" key="4">
    <source>
        <dbReference type="EMBL" id="ABY95813.1"/>
    </source>
</evidence>
<dbReference type="Gene3D" id="1.20.1440.60">
    <property type="entry name" value="23S rRNA-intervening sequence"/>
    <property type="match status" value="1"/>
</dbReference>
<name>B0K7W4_THEP3</name>
<dbReference type="InterPro" id="IPR012657">
    <property type="entry name" value="23S_rRNA-intervening_sequence"/>
</dbReference>
<dbReference type="STRING" id="340099.Teth39_0410"/>
<evidence type="ECO:0000313" key="1">
    <source>
        <dbReference type="EMBL" id="ABY94079.1"/>
    </source>
</evidence>
<dbReference type="CDD" id="cd16377">
    <property type="entry name" value="23S_rRNA_IVP_like"/>
    <property type="match status" value="1"/>
</dbReference>
<evidence type="ECO:0000313" key="3">
    <source>
        <dbReference type="EMBL" id="ABY95784.1"/>
    </source>
</evidence>
<dbReference type="eggNOG" id="ENOG5032YWC">
    <property type="taxonomic scope" value="Bacteria"/>
</dbReference>
<dbReference type="Pfam" id="PF05635">
    <property type="entry name" value="23S_rRNA_IVP"/>
    <property type="match status" value="1"/>
</dbReference>
<dbReference type="PANTHER" id="PTHR38471">
    <property type="entry name" value="FOUR HELIX BUNDLE PROTEIN"/>
    <property type="match status" value="1"/>
</dbReference>
<dbReference type="EMBL" id="CP000924">
    <property type="protein sequence ID" value="ABY94990.1"/>
    <property type="molecule type" value="Genomic_DNA"/>
</dbReference>
<reference evidence="3" key="2">
    <citation type="submission" date="2008-01" db="EMBL/GenBank/DDBJ databases">
        <title>Complete sequence of Thermoanaerobacter psuedethanolicus 39E.</title>
        <authorList>
            <consortium name="US DOE Joint Genome Institute"/>
            <person name="Copeland A."/>
            <person name="Lucas S."/>
            <person name="Lapidus A."/>
            <person name="Barry K."/>
            <person name="Glavina del Rio T."/>
            <person name="Dalin E."/>
            <person name="Tice H."/>
            <person name="Pitluck S."/>
            <person name="Bruce D."/>
            <person name="Goodwin L."/>
            <person name="Saunders E."/>
            <person name="Brettin T."/>
            <person name="Detter J.C."/>
            <person name="Han C."/>
            <person name="Schmutz J."/>
            <person name="Larimer F."/>
            <person name="Land M."/>
            <person name="Hauser L."/>
            <person name="Kyrpides N."/>
            <person name="Lykidis A."/>
            <person name="Hemme C."/>
            <person name="Fields M.W."/>
            <person name="He Z."/>
            <person name="Zhou J."/>
            <person name="Richardson P."/>
        </authorList>
    </citation>
    <scope>NUCLEOTIDE SEQUENCE</scope>
    <source>
        <strain evidence="3">ATCC 33223</strain>
    </source>
</reference>
<evidence type="ECO:0000313" key="2">
    <source>
        <dbReference type="EMBL" id="ABY94990.1"/>
    </source>
</evidence>
<dbReference type="KEGG" id="tpd:Teth39_1336"/>
<dbReference type="EMBL" id="CP000924">
    <property type="protein sequence ID" value="ABY95813.1"/>
    <property type="molecule type" value="Genomic_DNA"/>
</dbReference>
<dbReference type="PANTHER" id="PTHR38471:SF2">
    <property type="entry name" value="FOUR HELIX BUNDLE PROTEIN"/>
    <property type="match status" value="1"/>
</dbReference>
<dbReference type="Proteomes" id="UP000002156">
    <property type="component" value="Chromosome"/>
</dbReference>
<reference evidence="5" key="1">
    <citation type="submission" date="2008-01" db="EMBL/GenBank/DDBJ databases">
        <title>Complete sequence of Thermoanaerobacter pseudethanolicus 39E.</title>
        <authorList>
            <person name="Copeland A."/>
            <person name="Lucas S."/>
            <person name="Lapidus A."/>
            <person name="Barry K."/>
            <person name="Glavina del Rio T."/>
            <person name="Dalin E."/>
            <person name="Tice H."/>
            <person name="Pitluck S."/>
            <person name="Bruce D."/>
            <person name="Goodwin L."/>
            <person name="Saunders E."/>
            <person name="Brettin T."/>
            <person name="Detter J.C."/>
            <person name="Han C."/>
            <person name="Schmutz J."/>
            <person name="Larimer F."/>
            <person name="Land M."/>
            <person name="Hauser L."/>
            <person name="Kyrpides N."/>
            <person name="Lykidis A."/>
            <person name="Hemme C."/>
            <person name="Fields M.W."/>
            <person name="He Z."/>
            <person name="Zhou J."/>
            <person name="Richardson P."/>
        </authorList>
    </citation>
    <scope>NUCLEOTIDE SEQUENCE [LARGE SCALE GENOMIC DNA]</scope>
    <source>
        <strain evidence="5">ATCC 33223 / DSM 2355 / 39E</strain>
    </source>
</reference>
<dbReference type="KEGG" id="tpd:Teth39_2161"/>
<protein>
    <submittedName>
        <fullName evidence="3">S23 ribosomal protein</fullName>
    </submittedName>
</protein>
<dbReference type="EMBL" id="CP000924">
    <property type="protein sequence ID" value="ABY94079.1"/>
    <property type="molecule type" value="Genomic_DNA"/>
</dbReference>
<dbReference type="EMBL" id="CP000924">
    <property type="protein sequence ID" value="ABY95784.1"/>
    <property type="molecule type" value="Genomic_DNA"/>
</dbReference>
<gene>
    <name evidence="1" type="ordered locus">Teth39_0410</name>
    <name evidence="2" type="ordered locus">Teth39_1336</name>
    <name evidence="3" type="ordered locus">Teth39_2161</name>
    <name evidence="4" type="ordered locus">Teth39_2191</name>
</gene>
<dbReference type="AlphaFoldDB" id="B0K7W4"/>
<dbReference type="KEGG" id="tpd:Teth39_2191"/>
<dbReference type="SUPFAM" id="SSF158446">
    <property type="entry name" value="IVS-encoded protein-like"/>
    <property type="match status" value="1"/>
</dbReference>
<evidence type="ECO:0000313" key="5">
    <source>
        <dbReference type="Proteomes" id="UP000002156"/>
    </source>
</evidence>
<keyword evidence="5" id="KW-1185">Reference proteome</keyword>